<protein>
    <recommendedName>
        <fullName evidence="4">P4B major core protein</fullName>
    </recommendedName>
</protein>
<evidence type="ECO:0008006" key="4">
    <source>
        <dbReference type="Google" id="ProtNLM"/>
    </source>
</evidence>
<proteinExistence type="predicted"/>
<evidence type="ECO:0000313" key="3">
    <source>
        <dbReference type="EMBL" id="QHT96569.1"/>
    </source>
</evidence>
<comment type="subcellular location">
    <subcellularLocation>
        <location evidence="1">Virion</location>
    </subcellularLocation>
</comment>
<dbReference type="GO" id="GO:0044423">
    <property type="term" value="C:virion component"/>
    <property type="evidence" value="ECO:0007669"/>
    <property type="project" value="UniProtKB-KW"/>
</dbReference>
<accession>A0A6C0IV91</accession>
<evidence type="ECO:0000256" key="1">
    <source>
        <dbReference type="ARBA" id="ARBA00004328"/>
    </source>
</evidence>
<keyword evidence="2" id="KW-0946">Virion</keyword>
<reference evidence="3" key="1">
    <citation type="journal article" date="2020" name="Nature">
        <title>Giant virus diversity and host interactions through global metagenomics.</title>
        <authorList>
            <person name="Schulz F."/>
            <person name="Roux S."/>
            <person name="Paez-Espino D."/>
            <person name="Jungbluth S."/>
            <person name="Walsh D.A."/>
            <person name="Denef V.J."/>
            <person name="McMahon K.D."/>
            <person name="Konstantinidis K.T."/>
            <person name="Eloe-Fadrosh E.A."/>
            <person name="Kyrpides N.C."/>
            <person name="Woyke T."/>
        </authorList>
    </citation>
    <scope>NUCLEOTIDE SEQUENCE</scope>
    <source>
        <strain evidence="3">GVMAG-M-3300024302-11</strain>
    </source>
</reference>
<dbReference type="Pfam" id="PF03292">
    <property type="entry name" value="Pox_P4B"/>
    <property type="match status" value="1"/>
</dbReference>
<dbReference type="AlphaFoldDB" id="A0A6C0IV91"/>
<dbReference type="InterPro" id="IPR004972">
    <property type="entry name" value="P4B"/>
</dbReference>
<dbReference type="EMBL" id="MN740259">
    <property type="protein sequence ID" value="QHT96569.1"/>
    <property type="molecule type" value="Genomic_DNA"/>
</dbReference>
<sequence>MDNSSYSRTKPSGNKNTVDDEVRRLFKKNKGNVDANEFVKLRSKYDNQELVDQIQTLYLEKHQKIVKRAKKFATLIREKYSNSNYPFHVLLEKAHKFKQKHGLSEEEFSEFKRIYEQELVGVSSPDVVRPTTNMMKVLGTMNTGFEGPKFKVSDTDYKHLQEILKLHSVSRPLHAQVMLQSIQYTDCSYEAVSGEYKKELGQRPGEHVHPVIAALFFPKIQSIEDHFIYANMANIVKSRYQEEALTSRPDYELFYALVSDPNDVVCNNTSPVIDLLNRCNVQQQLWNSVLHLRNGQYYNTAFREFVSAIDVCRLNKYDNPDLIYGRHDGTVIKRLLSTFSFRPTVVATSSVHQMFSTNPYNQTIRPVVTTVPMINLRLPMNLTNNSAVNLNDALSQYQYFLEGASVVPKHTDLIYSRGVLIFYVDRRSHVMRVHGAAPFNMGALPQALAGFERLNDRKVTFDDVINIRGDRYDLRSVVLSEVNKSIPNQNIVIGSSTAVMSHADPAAGKMRNEYFLYNPAGVIDFQPNAAGGNPQNGPITQINGAPGIGQIGHSFEEMATDRGCIFVYQLAIDQTNGMIAM</sequence>
<evidence type="ECO:0000256" key="2">
    <source>
        <dbReference type="ARBA" id="ARBA00022844"/>
    </source>
</evidence>
<name>A0A6C0IV91_9ZZZZ</name>
<organism evidence="3">
    <name type="scientific">viral metagenome</name>
    <dbReference type="NCBI Taxonomy" id="1070528"/>
    <lineage>
        <taxon>unclassified sequences</taxon>
        <taxon>metagenomes</taxon>
        <taxon>organismal metagenomes</taxon>
    </lineage>
</organism>